<keyword evidence="2" id="KW-0472">Membrane</keyword>
<dbReference type="PANTHER" id="PTHR31876">
    <property type="entry name" value="COV-LIKE PROTEIN 1"/>
    <property type="match status" value="1"/>
</dbReference>
<feature type="transmembrane region" description="Helical" evidence="2">
    <location>
        <begin position="21"/>
        <end position="39"/>
    </location>
</feature>
<evidence type="ECO:0000256" key="2">
    <source>
        <dbReference type="SAM" id="Phobius"/>
    </source>
</evidence>
<dbReference type="PANTHER" id="PTHR31876:SF26">
    <property type="entry name" value="PROTEIN LIKE COV 2"/>
    <property type="match status" value="1"/>
</dbReference>
<name>A0A3B1D879_9ZZZZ</name>
<dbReference type="AlphaFoldDB" id="A0A3B1D879"/>
<reference evidence="3" key="1">
    <citation type="submission" date="2018-06" db="EMBL/GenBank/DDBJ databases">
        <authorList>
            <person name="Zhirakovskaya E."/>
        </authorList>
    </citation>
    <scope>NUCLEOTIDE SEQUENCE</scope>
</reference>
<gene>
    <name evidence="3" type="ORF">MNBD_PLANCTO03-2148</name>
</gene>
<dbReference type="InterPro" id="IPR007462">
    <property type="entry name" value="COV1-like"/>
</dbReference>
<feature type="compositionally biased region" description="Low complexity" evidence="1">
    <location>
        <begin position="271"/>
        <end position="283"/>
    </location>
</feature>
<sequence>MAEHKTFMDDFKRFFGRGLGILLPSVLTLWILFQLLVFLNNNIGEPINRGVRLAVIEIAPRLLSEEKLPPWFAISAEEIAEARVAKQIRGIADISDDGVRDLLRREKFTETWQQHWYLQATGLVVAIVVIYFSGRLLGGYLGRQVYERLEGLLAKVPGFKQVYPHVKQVVQMVLGDRPIAFSRVVMVQYPRKGIWTIGLVTGPSLKLIAAQTDSDVVTIFIPTSPTPFTGFAINVPVGEVVDVPMSVEEAIRFFITGGVLVPEHLANPTVTEAPPASLAASSEPPQPPPQTPPETEGSSGV</sequence>
<protein>
    <recommendedName>
        <fullName evidence="4">Transporter</fullName>
    </recommendedName>
</protein>
<feature type="region of interest" description="Disordered" evidence="1">
    <location>
        <begin position="270"/>
        <end position="301"/>
    </location>
</feature>
<organism evidence="3">
    <name type="scientific">hydrothermal vent metagenome</name>
    <dbReference type="NCBI Taxonomy" id="652676"/>
    <lineage>
        <taxon>unclassified sequences</taxon>
        <taxon>metagenomes</taxon>
        <taxon>ecological metagenomes</taxon>
    </lineage>
</organism>
<keyword evidence="2" id="KW-1133">Transmembrane helix</keyword>
<dbReference type="Pfam" id="PF04367">
    <property type="entry name" value="DUF502"/>
    <property type="match status" value="1"/>
</dbReference>
<proteinExistence type="predicted"/>
<evidence type="ECO:0000313" key="3">
    <source>
        <dbReference type="EMBL" id="VAX38419.1"/>
    </source>
</evidence>
<evidence type="ECO:0000256" key="1">
    <source>
        <dbReference type="SAM" id="MobiDB-lite"/>
    </source>
</evidence>
<dbReference type="EMBL" id="UOGK01000141">
    <property type="protein sequence ID" value="VAX38419.1"/>
    <property type="molecule type" value="Genomic_DNA"/>
</dbReference>
<feature type="transmembrane region" description="Helical" evidence="2">
    <location>
        <begin position="116"/>
        <end position="138"/>
    </location>
</feature>
<evidence type="ECO:0008006" key="4">
    <source>
        <dbReference type="Google" id="ProtNLM"/>
    </source>
</evidence>
<keyword evidence="2" id="KW-0812">Transmembrane</keyword>
<accession>A0A3B1D879</accession>